<dbReference type="SUPFAM" id="SSF51445">
    <property type="entry name" value="(Trans)glycosidases"/>
    <property type="match status" value="1"/>
</dbReference>
<protein>
    <recommendedName>
        <fullName evidence="14">glucan 1,3-beta-glucosidase</fullName>
        <ecNumber evidence="14">3.2.1.58</ecNumber>
    </recommendedName>
    <alternativeName>
        <fullName evidence="15">Exo-1,3-beta-glucanase D</fullName>
    </alternativeName>
</protein>
<evidence type="ECO:0000256" key="8">
    <source>
        <dbReference type="ARBA" id="ARBA00023136"/>
    </source>
</evidence>
<evidence type="ECO:0000256" key="4">
    <source>
        <dbReference type="ARBA" id="ARBA00022692"/>
    </source>
</evidence>
<dbReference type="FunFam" id="3.20.20.80:FF:000033">
    <property type="entry name" value="Glucan 1,3-beta-glucosidase A"/>
    <property type="match status" value="1"/>
</dbReference>
<keyword evidence="3" id="KW-1003">Cell membrane</keyword>
<comment type="similarity">
    <text evidence="2">Belongs to the glycosyl hydrolase 5 (cellulase A) family.</text>
</comment>
<dbReference type="GO" id="GO:0004338">
    <property type="term" value="F:glucan exo-1,3-beta-glucosidase activity"/>
    <property type="evidence" value="ECO:0007669"/>
    <property type="project" value="UniProtKB-EC"/>
</dbReference>
<evidence type="ECO:0000256" key="10">
    <source>
        <dbReference type="ARBA" id="ARBA00023295"/>
    </source>
</evidence>
<dbReference type="GO" id="GO:0009986">
    <property type="term" value="C:cell surface"/>
    <property type="evidence" value="ECO:0007669"/>
    <property type="project" value="TreeGrafter"/>
</dbReference>
<sequence>MSYGPSAAAHGIKPGPAPPFSGYATLSSLQNPSNRGSNTALVGGLGQQRYWRGASSHPLLQNEMPEGRRVRSFKRLLLVGGAALIAIVLAVVLGVYFGVVRPKQNTIGEGELHSFGGPDSGSGGKPPTFNAITGGDGSKIVTEDGSTFTYHNSFGGYWVSDPNNPFNDGARAQSWSPALNETFRYGIDKIRGVNIGGWLNTEPFISPTLYQEYQKTPTDTVPGDEWALSTAMAADGALATTLENHYMTFITEEDFAQIAGAGLNYVRIPLPFWAIEVRDNEPFLPKVSWKYFLKAIQWARKYGLRINLDLHAVPGSQNGYNHSGKGGQINFLNGAMGFPNAQRTLDYIRILAEFISQPEYKNVVTMFGVLNEPLEGTIGIVQMNSFYYQAHQIIRKAGGIGEGSGPWISMHNAWLGADTWANFMPGGDRLALDSHPYFTFDNPLAPPLSAHVSDPCKQWGGLINGSMSTFGMSYAGEWSNGWNDCGLFLNGVGAGTRYEGTFPGSPATSQGNCKDWTDWASWTADTKSQIKQFAMSSMDAFGHSFFWTWKIANSTAGKVESPLWSYQLGLQNGWMPTDPREADGTCKNASPFGGLIAPPARTGGVGAGTIDPAWAASYSAWPPASINGAGAITAAYTPMGPIPTLPVPTFTQPSGARATINTGSGWTNNADDTPMAVAAQGCTYPDSWVPAGVVPACAAVGGGGTTGALPSMTRAETTTRPRDTATIGDLLRRAARPTSRSSGARKALEARVTPPPQF</sequence>
<evidence type="ECO:0000256" key="3">
    <source>
        <dbReference type="ARBA" id="ARBA00022475"/>
    </source>
</evidence>
<evidence type="ECO:0000313" key="19">
    <source>
        <dbReference type="EMBL" id="KDQ11932.1"/>
    </source>
</evidence>
<comment type="catalytic activity">
    <reaction evidence="12">
        <text>Successive hydrolysis of beta-D-glucose units from the non-reducing ends of (1-&gt;3)-beta-D-glucans, releasing alpha-glucose.</text>
        <dbReference type="EC" id="3.2.1.58"/>
    </reaction>
</comment>
<keyword evidence="10" id="KW-0326">Glycosidase</keyword>
<evidence type="ECO:0000313" key="20">
    <source>
        <dbReference type="Proteomes" id="UP000027195"/>
    </source>
</evidence>
<evidence type="ECO:0000256" key="1">
    <source>
        <dbReference type="ARBA" id="ARBA00004401"/>
    </source>
</evidence>
<evidence type="ECO:0000256" key="11">
    <source>
        <dbReference type="ARBA" id="ARBA00023316"/>
    </source>
</evidence>
<dbReference type="GO" id="GO:0009251">
    <property type="term" value="P:glucan catabolic process"/>
    <property type="evidence" value="ECO:0007669"/>
    <property type="project" value="TreeGrafter"/>
</dbReference>
<keyword evidence="11" id="KW-0961">Cell wall biogenesis/degradation</keyword>
<keyword evidence="20" id="KW-1185">Reference proteome</keyword>
<reference evidence="20" key="1">
    <citation type="journal article" date="2014" name="Proc. Natl. Acad. Sci. U.S.A.">
        <title>Extensive sampling of basidiomycete genomes demonstrates inadequacy of the white-rot/brown-rot paradigm for wood decay fungi.</title>
        <authorList>
            <person name="Riley R."/>
            <person name="Salamov A.A."/>
            <person name="Brown D.W."/>
            <person name="Nagy L.G."/>
            <person name="Floudas D."/>
            <person name="Held B.W."/>
            <person name="Levasseur A."/>
            <person name="Lombard V."/>
            <person name="Morin E."/>
            <person name="Otillar R."/>
            <person name="Lindquist E.A."/>
            <person name="Sun H."/>
            <person name="LaButti K.M."/>
            <person name="Schmutz J."/>
            <person name="Jabbour D."/>
            <person name="Luo H."/>
            <person name="Baker S.E."/>
            <person name="Pisabarro A.G."/>
            <person name="Walton J.D."/>
            <person name="Blanchette R.A."/>
            <person name="Henrissat B."/>
            <person name="Martin F."/>
            <person name="Cullen D."/>
            <person name="Hibbett D.S."/>
            <person name="Grigoriev I.V."/>
        </authorList>
    </citation>
    <scope>NUCLEOTIDE SEQUENCE [LARGE SCALE GENOMIC DNA]</scope>
    <source>
        <strain evidence="20">FD-172 SS1</strain>
    </source>
</reference>
<dbReference type="GO" id="GO:0005886">
    <property type="term" value="C:plasma membrane"/>
    <property type="evidence" value="ECO:0007669"/>
    <property type="project" value="UniProtKB-SubCell"/>
</dbReference>
<proteinExistence type="inferred from homology"/>
<evidence type="ECO:0000256" key="6">
    <source>
        <dbReference type="ARBA" id="ARBA00022968"/>
    </source>
</evidence>
<dbReference type="InterPro" id="IPR001547">
    <property type="entry name" value="Glyco_hydro_5"/>
</dbReference>
<evidence type="ECO:0000256" key="13">
    <source>
        <dbReference type="ARBA" id="ARBA00037126"/>
    </source>
</evidence>
<dbReference type="InParanoid" id="A0A067MJ89"/>
<keyword evidence="5 19" id="KW-0378">Hydrolase</keyword>
<organism evidence="19 20">
    <name type="scientific">Botryobasidium botryosum (strain FD-172 SS1)</name>
    <dbReference type="NCBI Taxonomy" id="930990"/>
    <lineage>
        <taxon>Eukaryota</taxon>
        <taxon>Fungi</taxon>
        <taxon>Dikarya</taxon>
        <taxon>Basidiomycota</taxon>
        <taxon>Agaricomycotina</taxon>
        <taxon>Agaricomycetes</taxon>
        <taxon>Cantharellales</taxon>
        <taxon>Botryobasidiaceae</taxon>
        <taxon>Botryobasidium</taxon>
    </lineage>
</organism>
<dbReference type="Gene3D" id="3.20.20.80">
    <property type="entry name" value="Glycosidases"/>
    <property type="match status" value="1"/>
</dbReference>
<evidence type="ECO:0000256" key="7">
    <source>
        <dbReference type="ARBA" id="ARBA00022989"/>
    </source>
</evidence>
<evidence type="ECO:0000256" key="14">
    <source>
        <dbReference type="ARBA" id="ARBA00038929"/>
    </source>
</evidence>
<dbReference type="InterPro" id="IPR017853">
    <property type="entry name" value="GH"/>
</dbReference>
<evidence type="ECO:0000256" key="17">
    <source>
        <dbReference type="SAM" id="Phobius"/>
    </source>
</evidence>
<dbReference type="Pfam" id="PF00150">
    <property type="entry name" value="Cellulase"/>
    <property type="match status" value="1"/>
</dbReference>
<evidence type="ECO:0000256" key="15">
    <source>
        <dbReference type="ARBA" id="ARBA00041260"/>
    </source>
</evidence>
<keyword evidence="7 17" id="KW-1133">Transmembrane helix</keyword>
<evidence type="ECO:0000256" key="16">
    <source>
        <dbReference type="SAM" id="MobiDB-lite"/>
    </source>
</evidence>
<dbReference type="FunCoup" id="A0A067MJ89">
    <property type="interactions" value="30"/>
</dbReference>
<evidence type="ECO:0000256" key="9">
    <source>
        <dbReference type="ARBA" id="ARBA00023180"/>
    </source>
</evidence>
<gene>
    <name evidence="19" type="ORF">BOTBODRAFT_189595</name>
</gene>
<comment type="function">
    <text evidence="13">Glucosidase involved in the degradation of cellulosic biomass. Active on lichenan.</text>
</comment>
<keyword evidence="4 17" id="KW-0812">Transmembrane</keyword>
<keyword evidence="6" id="KW-0735">Signal-anchor</keyword>
<dbReference type="AlphaFoldDB" id="A0A067MJ89"/>
<dbReference type="GO" id="GO:0071555">
    <property type="term" value="P:cell wall organization"/>
    <property type="evidence" value="ECO:0007669"/>
    <property type="project" value="UniProtKB-KW"/>
</dbReference>
<feature type="region of interest" description="Disordered" evidence="16">
    <location>
        <begin position="708"/>
        <end position="758"/>
    </location>
</feature>
<keyword evidence="8 17" id="KW-0472">Membrane</keyword>
<dbReference type="GO" id="GO:0005576">
    <property type="term" value="C:extracellular region"/>
    <property type="evidence" value="ECO:0007669"/>
    <property type="project" value="TreeGrafter"/>
</dbReference>
<comment type="subcellular location">
    <subcellularLocation>
        <location evidence="1">Cell membrane</location>
        <topology evidence="1">Single-pass type II membrane protein</topology>
    </subcellularLocation>
</comment>
<dbReference type="InterPro" id="IPR050386">
    <property type="entry name" value="Glycosyl_hydrolase_5"/>
</dbReference>
<dbReference type="Proteomes" id="UP000027195">
    <property type="component" value="Unassembled WGS sequence"/>
</dbReference>
<dbReference type="PANTHER" id="PTHR31297">
    <property type="entry name" value="GLUCAN ENDO-1,6-BETA-GLUCOSIDASE B"/>
    <property type="match status" value="1"/>
</dbReference>
<name>A0A067MJ89_BOTB1</name>
<evidence type="ECO:0000256" key="5">
    <source>
        <dbReference type="ARBA" id="ARBA00022801"/>
    </source>
</evidence>
<dbReference type="PANTHER" id="PTHR31297:SF34">
    <property type="entry name" value="GLUCAN 1,3-BETA-GLUCOSIDASE 2"/>
    <property type="match status" value="1"/>
</dbReference>
<dbReference type="EC" id="3.2.1.58" evidence="14"/>
<dbReference type="STRING" id="930990.A0A067MJ89"/>
<evidence type="ECO:0000259" key="18">
    <source>
        <dbReference type="Pfam" id="PF00150"/>
    </source>
</evidence>
<dbReference type="HOGENOM" id="CLU_004624_6_1_1"/>
<feature type="domain" description="Glycoside hydrolase family 5" evidence="18">
    <location>
        <begin position="242"/>
        <end position="438"/>
    </location>
</feature>
<evidence type="ECO:0000256" key="12">
    <source>
        <dbReference type="ARBA" id="ARBA00036824"/>
    </source>
</evidence>
<dbReference type="EMBL" id="KL198054">
    <property type="protein sequence ID" value="KDQ11932.1"/>
    <property type="molecule type" value="Genomic_DNA"/>
</dbReference>
<accession>A0A067MJ89</accession>
<feature type="transmembrane region" description="Helical" evidence="17">
    <location>
        <begin position="76"/>
        <end position="99"/>
    </location>
</feature>
<keyword evidence="9" id="KW-0325">Glycoprotein</keyword>
<dbReference type="OrthoDB" id="62120at2759"/>
<evidence type="ECO:0000256" key="2">
    <source>
        <dbReference type="ARBA" id="ARBA00005641"/>
    </source>
</evidence>